<gene>
    <name evidence="1" type="ORF">GH714_030629</name>
</gene>
<dbReference type="AlphaFoldDB" id="A0A6A6LHK9"/>
<sequence length="119" mass="13833">MRVGSSFLYTDEKMKLLRKEHRGYSPLYAENVDPSACSKGDSKESFYIGPLERSDLNQWPSEDMKKWLNGYKFSPGIRFALPQVDVAPSDANRARTLFEKLYCDEYPVQNRLKLGKFRL</sequence>
<keyword evidence="2" id="KW-1185">Reference proteome</keyword>
<name>A0A6A6LHK9_HEVBR</name>
<evidence type="ECO:0000313" key="2">
    <source>
        <dbReference type="Proteomes" id="UP000467840"/>
    </source>
</evidence>
<comment type="caution">
    <text evidence="1">The sequence shown here is derived from an EMBL/GenBank/DDBJ whole genome shotgun (WGS) entry which is preliminary data.</text>
</comment>
<organism evidence="1 2">
    <name type="scientific">Hevea brasiliensis</name>
    <name type="common">Para rubber tree</name>
    <name type="synonym">Siphonia brasiliensis</name>
    <dbReference type="NCBI Taxonomy" id="3981"/>
    <lineage>
        <taxon>Eukaryota</taxon>
        <taxon>Viridiplantae</taxon>
        <taxon>Streptophyta</taxon>
        <taxon>Embryophyta</taxon>
        <taxon>Tracheophyta</taxon>
        <taxon>Spermatophyta</taxon>
        <taxon>Magnoliopsida</taxon>
        <taxon>eudicotyledons</taxon>
        <taxon>Gunneridae</taxon>
        <taxon>Pentapetalae</taxon>
        <taxon>rosids</taxon>
        <taxon>fabids</taxon>
        <taxon>Malpighiales</taxon>
        <taxon>Euphorbiaceae</taxon>
        <taxon>Crotonoideae</taxon>
        <taxon>Micrandreae</taxon>
        <taxon>Hevea</taxon>
    </lineage>
</organism>
<dbReference type="Gene3D" id="2.60.120.330">
    <property type="entry name" value="B-lactam Antibiotic, Isopenicillin N Synthase, Chain"/>
    <property type="match status" value="1"/>
</dbReference>
<dbReference type="InterPro" id="IPR027443">
    <property type="entry name" value="IPNS-like_sf"/>
</dbReference>
<protein>
    <submittedName>
        <fullName evidence="1">Uncharacterized protein</fullName>
    </submittedName>
</protein>
<evidence type="ECO:0000313" key="1">
    <source>
        <dbReference type="EMBL" id="KAF2299099.1"/>
    </source>
</evidence>
<dbReference type="Proteomes" id="UP000467840">
    <property type="component" value="Chromosome 1"/>
</dbReference>
<reference evidence="1 2" key="1">
    <citation type="journal article" date="2020" name="Mol. Plant">
        <title>The Chromosome-Based Rubber Tree Genome Provides New Insights into Spurge Genome Evolution and Rubber Biosynthesis.</title>
        <authorList>
            <person name="Liu J."/>
            <person name="Shi C."/>
            <person name="Shi C.C."/>
            <person name="Li W."/>
            <person name="Zhang Q.J."/>
            <person name="Zhang Y."/>
            <person name="Li K."/>
            <person name="Lu H.F."/>
            <person name="Shi C."/>
            <person name="Zhu S.T."/>
            <person name="Xiao Z.Y."/>
            <person name="Nan H."/>
            <person name="Yue Y."/>
            <person name="Zhu X.G."/>
            <person name="Wu Y."/>
            <person name="Hong X.N."/>
            <person name="Fan G.Y."/>
            <person name="Tong Y."/>
            <person name="Zhang D."/>
            <person name="Mao C.L."/>
            <person name="Liu Y.L."/>
            <person name="Hao S.J."/>
            <person name="Liu W.Q."/>
            <person name="Lv M.Q."/>
            <person name="Zhang H.B."/>
            <person name="Liu Y."/>
            <person name="Hu-Tang G.R."/>
            <person name="Wang J.P."/>
            <person name="Wang J.H."/>
            <person name="Sun Y.H."/>
            <person name="Ni S.B."/>
            <person name="Chen W.B."/>
            <person name="Zhang X.C."/>
            <person name="Jiao Y.N."/>
            <person name="Eichler E.E."/>
            <person name="Li G.H."/>
            <person name="Liu X."/>
            <person name="Gao L.Z."/>
        </authorList>
    </citation>
    <scope>NUCLEOTIDE SEQUENCE [LARGE SCALE GENOMIC DNA]</scope>
    <source>
        <strain evidence="2">cv. GT1</strain>
        <tissue evidence="1">Leaf</tissue>
    </source>
</reference>
<dbReference type="EMBL" id="JAAGAX010000011">
    <property type="protein sequence ID" value="KAF2299099.1"/>
    <property type="molecule type" value="Genomic_DNA"/>
</dbReference>
<proteinExistence type="predicted"/>
<accession>A0A6A6LHK9</accession>